<proteinExistence type="predicted"/>
<keyword evidence="2" id="KW-0472">Membrane</keyword>
<feature type="compositionally biased region" description="Basic and acidic residues" evidence="1">
    <location>
        <begin position="100"/>
        <end position="140"/>
    </location>
</feature>
<sequence length="419" mass="47519">MNIALVAVAIVLVVLIVSIFLIRMYVLRRKKGSTPSEKPKVYNKPKSTKVTVSSGGSPLVIGANGPKRGNRPVSMSLGQHSADGPAISRRQVQQNLQQVQERERERQVELQRMMDRQREQEERERDSDDSDHNSDEDDRRPHRRNNYPEEDERRPRRRDVRFEDDEYRPRRRDENPDDEERRPRHREPQSILRRQPPDSAVIDLASLQAIPSSNARQRNPAFSANPGLPGNYPMGGYMQYPGMYGAGMFPGQMPIVGPTQSKKHSRRREGSGNNISASDLAAPQVAHMPGYPMPYFHPGMWMGAQQNMPQMPQMPAGYNQNGPMQPPPNNMPVAASMPVSPTRGSDSHRETQGRASADDNRRRIMHDSIRPEQDTSDARPDSFFPPELANTFRNTDNDPDDLPPSYQSVEAQHLRDAAR</sequence>
<feature type="transmembrane region" description="Helical" evidence="2">
    <location>
        <begin position="6"/>
        <end position="26"/>
    </location>
</feature>
<feature type="compositionally biased region" description="Basic and acidic residues" evidence="1">
    <location>
        <begin position="345"/>
        <end position="380"/>
    </location>
</feature>
<keyword evidence="2" id="KW-0812">Transmembrane</keyword>
<evidence type="ECO:0000313" key="3">
    <source>
        <dbReference type="EMBL" id="PIA13185.1"/>
    </source>
</evidence>
<feature type="compositionally biased region" description="Low complexity" evidence="1">
    <location>
        <begin position="89"/>
        <end position="99"/>
    </location>
</feature>
<feature type="region of interest" description="Disordered" evidence="1">
    <location>
        <begin position="257"/>
        <end position="278"/>
    </location>
</feature>
<protein>
    <submittedName>
        <fullName evidence="3">Uncharacterized protein</fullName>
    </submittedName>
</protein>
<feature type="compositionally biased region" description="Basic and acidic residues" evidence="1">
    <location>
        <begin position="167"/>
        <end position="188"/>
    </location>
</feature>
<feature type="region of interest" description="Disordered" evidence="1">
    <location>
        <begin position="312"/>
        <end position="419"/>
    </location>
</feature>
<reference evidence="3 4" key="1">
    <citation type="journal article" date="2015" name="Genome Biol. Evol.">
        <title>Phylogenomic analyses indicate that early fungi evolved digesting cell walls of algal ancestors of land plants.</title>
        <authorList>
            <person name="Chang Y."/>
            <person name="Wang S."/>
            <person name="Sekimoto S."/>
            <person name="Aerts A.L."/>
            <person name="Choi C."/>
            <person name="Clum A."/>
            <person name="LaButti K.M."/>
            <person name="Lindquist E.A."/>
            <person name="Yee Ngan C."/>
            <person name="Ohm R.A."/>
            <person name="Salamov A.A."/>
            <person name="Grigoriev I.V."/>
            <person name="Spatafora J.W."/>
            <person name="Berbee M.L."/>
        </authorList>
    </citation>
    <scope>NUCLEOTIDE SEQUENCE [LARGE SCALE GENOMIC DNA]</scope>
    <source>
        <strain evidence="3 4">NRRL 1564</strain>
    </source>
</reference>
<keyword evidence="4" id="KW-1185">Reference proteome</keyword>
<name>A0A2G5B2G3_COERN</name>
<feature type="region of interest" description="Disordered" evidence="1">
    <location>
        <begin position="32"/>
        <end position="231"/>
    </location>
</feature>
<feature type="compositionally biased region" description="Polar residues" evidence="1">
    <location>
        <begin position="209"/>
        <end position="222"/>
    </location>
</feature>
<feature type="compositionally biased region" description="Low complexity" evidence="1">
    <location>
        <begin position="312"/>
        <end position="323"/>
    </location>
</feature>
<accession>A0A2G5B2G3</accession>
<dbReference type="AlphaFoldDB" id="A0A2G5B2G3"/>
<dbReference type="Proteomes" id="UP000242474">
    <property type="component" value="Unassembled WGS sequence"/>
</dbReference>
<dbReference type="OrthoDB" id="5593913at2759"/>
<gene>
    <name evidence="3" type="ORF">COEREDRAFT_89769</name>
</gene>
<evidence type="ECO:0000313" key="4">
    <source>
        <dbReference type="Proteomes" id="UP000242474"/>
    </source>
</evidence>
<evidence type="ECO:0000256" key="1">
    <source>
        <dbReference type="SAM" id="MobiDB-lite"/>
    </source>
</evidence>
<organism evidence="3 4">
    <name type="scientific">Coemansia reversa (strain ATCC 12441 / NRRL 1564)</name>
    <dbReference type="NCBI Taxonomy" id="763665"/>
    <lineage>
        <taxon>Eukaryota</taxon>
        <taxon>Fungi</taxon>
        <taxon>Fungi incertae sedis</taxon>
        <taxon>Zoopagomycota</taxon>
        <taxon>Kickxellomycotina</taxon>
        <taxon>Kickxellomycetes</taxon>
        <taxon>Kickxellales</taxon>
        <taxon>Kickxellaceae</taxon>
        <taxon>Coemansia</taxon>
    </lineage>
</organism>
<dbReference type="EMBL" id="KZ303544">
    <property type="protein sequence ID" value="PIA13185.1"/>
    <property type="molecule type" value="Genomic_DNA"/>
</dbReference>
<keyword evidence="2" id="KW-1133">Transmembrane helix</keyword>
<evidence type="ECO:0000256" key="2">
    <source>
        <dbReference type="SAM" id="Phobius"/>
    </source>
</evidence>